<dbReference type="Proteomes" id="UP000800303">
    <property type="component" value="Unassembled WGS sequence"/>
</dbReference>
<evidence type="ECO:0000313" key="1">
    <source>
        <dbReference type="EMBL" id="NGZ77714.1"/>
    </source>
</evidence>
<comment type="caution">
    <text evidence="1">The sequence shown here is derived from an EMBL/GenBank/DDBJ whole genome shotgun (WGS) entry which is preliminary data.</text>
</comment>
<evidence type="ECO:0000313" key="2">
    <source>
        <dbReference type="Proteomes" id="UP000800303"/>
    </source>
</evidence>
<accession>A0ABX0FDE2</accession>
<reference evidence="1 2" key="1">
    <citation type="submission" date="2020-01" db="EMBL/GenBank/DDBJ databases">
        <title>Polyphasic characterisation and genomic insights into a novel alkali tolerant bacterium VR-M41.</title>
        <authorList>
            <person name="Vemuluri V.R."/>
        </authorList>
    </citation>
    <scope>NUCLEOTIDE SEQUENCE [LARGE SCALE GENOMIC DNA]</scope>
    <source>
        <strain evidence="1 2">VR-M41</strain>
    </source>
</reference>
<protein>
    <submittedName>
        <fullName evidence="1">Uncharacterized protein</fullName>
    </submittedName>
</protein>
<keyword evidence="2" id="KW-1185">Reference proteome</keyword>
<dbReference type="EMBL" id="JAAFGS010000010">
    <property type="protein sequence ID" value="NGZ77714.1"/>
    <property type="molecule type" value="Genomic_DNA"/>
</dbReference>
<organism evidence="1 2">
    <name type="scientific">Saccharibacillus alkalitolerans</name>
    <dbReference type="NCBI Taxonomy" id="2705290"/>
    <lineage>
        <taxon>Bacteria</taxon>
        <taxon>Bacillati</taxon>
        <taxon>Bacillota</taxon>
        <taxon>Bacilli</taxon>
        <taxon>Bacillales</taxon>
        <taxon>Paenibacillaceae</taxon>
        <taxon>Saccharibacillus</taxon>
    </lineage>
</organism>
<proteinExistence type="predicted"/>
<dbReference type="RefSeq" id="WP_166278641.1">
    <property type="nucleotide sequence ID" value="NZ_JAAFGS010000010.1"/>
</dbReference>
<name>A0ABX0FDE2_9BACL</name>
<gene>
    <name evidence="1" type="ORF">GYN08_20690</name>
</gene>
<sequence>MDYYDSLNMIALISYNVLFPNFVNPLISCSNYEIRISLTYRGIPELSPPGAVCLYKRCSGEKCLLLHINFAKSYHRSCPAFFSKKSLFGRSVTLPLLSGLVTLFRQRLLPIPAFTRLEAAGE</sequence>